<protein>
    <submittedName>
        <fullName evidence="2">Membrane protein</fullName>
    </submittedName>
</protein>
<feature type="transmembrane region" description="Helical" evidence="1">
    <location>
        <begin position="20"/>
        <end position="41"/>
    </location>
</feature>
<dbReference type="RefSeq" id="WP_108982541.1">
    <property type="nucleotide sequence ID" value="NZ_BAABXB010000081.1"/>
</dbReference>
<accession>A0A2S2JJZ6</accession>
<evidence type="ECO:0000256" key="1">
    <source>
        <dbReference type="SAM" id="Phobius"/>
    </source>
</evidence>
<dbReference type="AlphaFoldDB" id="A0A2S2JJZ6"/>
<dbReference type="InterPro" id="IPR038750">
    <property type="entry name" value="YczE/YyaS-like"/>
</dbReference>
<keyword evidence="1" id="KW-0472">Membrane</keyword>
<feature type="transmembrane region" description="Helical" evidence="1">
    <location>
        <begin position="118"/>
        <end position="142"/>
    </location>
</feature>
<dbReference type="OrthoDB" id="9814474at2"/>
<dbReference type="Proteomes" id="UP000784700">
    <property type="component" value="Unassembled WGS sequence"/>
</dbReference>
<feature type="transmembrane region" description="Helical" evidence="1">
    <location>
        <begin position="88"/>
        <end position="106"/>
    </location>
</feature>
<sequence>MDNVPYDNSKSVINKPLDILLKSICSLIGIILISVGATFLLEGRIGMDPFTAMNTGISNKLGISLGVLQLIVNFVLFIFVLIFDRKQIGIGTIFNMFLVGYEIDYFSGLYQHLFQGNLNIPMMIVDAIIGISLFTLGTSLYMSTKLGVSPYDAIAPIISDKIHVKYQIVRSAQDIIIMIIAVLFAGPFGIMTLFTAFFAGSLINFWNNTISRGIMIHIDHFSEKPSFHNVSGGLLELGKNGYNIVLHAYQNTYTMQKNMSGYSEAEIEELINRTNDNIRKNEQVSIILQKRLDSLKDELKERKNKTNNK</sequence>
<organism evidence="2 3">
    <name type="scientific">Apilactobacillus micheneri</name>
    <dbReference type="NCBI Taxonomy" id="1899430"/>
    <lineage>
        <taxon>Bacteria</taxon>
        <taxon>Bacillati</taxon>
        <taxon>Bacillota</taxon>
        <taxon>Bacilli</taxon>
        <taxon>Lactobacillales</taxon>
        <taxon>Lactobacillaceae</taxon>
        <taxon>Apilactobacillus</taxon>
    </lineage>
</organism>
<dbReference type="EMBL" id="QUBG01000001">
    <property type="protein sequence ID" value="TPR46144.1"/>
    <property type="molecule type" value="Genomic_DNA"/>
</dbReference>
<dbReference type="GeneID" id="58107724"/>
<reference evidence="2" key="1">
    <citation type="submission" date="2018-08" db="EMBL/GenBank/DDBJ databases">
        <title>Comparative genomics of wild bee and flower associated Lactobacillus reveals potential adaptation to the bee host.</title>
        <authorList>
            <person name="Vuong H.Q."/>
            <person name="Mcfrederick Q.S."/>
        </authorList>
    </citation>
    <scope>NUCLEOTIDE SEQUENCE</scope>
    <source>
        <strain evidence="2">HV_63</strain>
    </source>
</reference>
<proteinExistence type="predicted"/>
<evidence type="ECO:0000313" key="3">
    <source>
        <dbReference type="Proteomes" id="UP000784700"/>
    </source>
</evidence>
<gene>
    <name evidence="2" type="ORF">DY130_01115</name>
</gene>
<keyword evidence="1" id="KW-0812">Transmembrane</keyword>
<feature type="transmembrane region" description="Helical" evidence="1">
    <location>
        <begin position="175"/>
        <end position="206"/>
    </location>
</feature>
<evidence type="ECO:0000313" key="2">
    <source>
        <dbReference type="EMBL" id="TPR46144.1"/>
    </source>
</evidence>
<feature type="transmembrane region" description="Helical" evidence="1">
    <location>
        <begin position="61"/>
        <end position="82"/>
    </location>
</feature>
<keyword evidence="1" id="KW-1133">Transmembrane helix</keyword>
<dbReference type="PANTHER" id="PTHR40078">
    <property type="entry name" value="INTEGRAL MEMBRANE PROTEIN-RELATED"/>
    <property type="match status" value="1"/>
</dbReference>
<comment type="caution">
    <text evidence="2">The sequence shown here is derived from an EMBL/GenBank/DDBJ whole genome shotgun (WGS) entry which is preliminary data.</text>
</comment>
<dbReference type="PANTHER" id="PTHR40078:SF1">
    <property type="entry name" value="INTEGRAL MEMBRANE PROTEIN"/>
    <property type="match status" value="1"/>
</dbReference>
<dbReference type="Pfam" id="PF19700">
    <property type="entry name" value="DUF6198"/>
    <property type="match status" value="1"/>
</dbReference>
<name>A0A2S2JJZ6_9LACO</name>